<evidence type="ECO:0000313" key="3">
    <source>
        <dbReference type="Proteomes" id="UP001501581"/>
    </source>
</evidence>
<keyword evidence="3" id="KW-1185">Reference proteome</keyword>
<dbReference type="Proteomes" id="UP001501581">
    <property type="component" value="Unassembled WGS sequence"/>
</dbReference>
<gene>
    <name evidence="2" type="ORF">GCM10009668_20960</name>
</gene>
<feature type="transmembrane region" description="Helical" evidence="1">
    <location>
        <begin position="195"/>
        <end position="213"/>
    </location>
</feature>
<feature type="transmembrane region" description="Helical" evidence="1">
    <location>
        <begin position="299"/>
        <end position="316"/>
    </location>
</feature>
<reference evidence="3" key="1">
    <citation type="journal article" date="2019" name="Int. J. Syst. Evol. Microbiol.">
        <title>The Global Catalogue of Microorganisms (GCM) 10K type strain sequencing project: providing services to taxonomists for standard genome sequencing and annotation.</title>
        <authorList>
            <consortium name="The Broad Institute Genomics Platform"/>
            <consortium name="The Broad Institute Genome Sequencing Center for Infectious Disease"/>
            <person name="Wu L."/>
            <person name="Ma J."/>
        </authorList>
    </citation>
    <scope>NUCLEOTIDE SEQUENCE [LARGE SCALE GENOMIC DNA]</scope>
    <source>
        <strain evidence="3">JCM 13008</strain>
    </source>
</reference>
<feature type="transmembrane region" description="Helical" evidence="1">
    <location>
        <begin position="430"/>
        <end position="452"/>
    </location>
</feature>
<dbReference type="EMBL" id="BAAALG010000008">
    <property type="protein sequence ID" value="GAA1102284.1"/>
    <property type="molecule type" value="Genomic_DNA"/>
</dbReference>
<comment type="caution">
    <text evidence="2">The sequence shown here is derived from an EMBL/GenBank/DDBJ whole genome shotgun (WGS) entry which is preliminary data.</text>
</comment>
<accession>A0ABP4EC11</accession>
<keyword evidence="1" id="KW-1133">Transmembrane helix</keyword>
<evidence type="ECO:0000256" key="1">
    <source>
        <dbReference type="SAM" id="Phobius"/>
    </source>
</evidence>
<feature type="transmembrane region" description="Helical" evidence="1">
    <location>
        <begin position="396"/>
        <end position="418"/>
    </location>
</feature>
<keyword evidence="1" id="KW-0812">Transmembrane</keyword>
<proteinExistence type="predicted"/>
<feature type="transmembrane region" description="Helical" evidence="1">
    <location>
        <begin position="20"/>
        <end position="39"/>
    </location>
</feature>
<feature type="transmembrane region" description="Helical" evidence="1">
    <location>
        <begin position="461"/>
        <end position="481"/>
    </location>
</feature>
<keyword evidence="1" id="KW-0472">Membrane</keyword>
<evidence type="ECO:0000313" key="2">
    <source>
        <dbReference type="EMBL" id="GAA1102284.1"/>
    </source>
</evidence>
<protein>
    <submittedName>
        <fullName evidence="2">Exporter of polyketide antibiotics</fullName>
    </submittedName>
</protein>
<feature type="transmembrane region" description="Helical" evidence="1">
    <location>
        <begin position="169"/>
        <end position="188"/>
    </location>
</feature>
<feature type="transmembrane region" description="Helical" evidence="1">
    <location>
        <begin position="345"/>
        <end position="366"/>
    </location>
</feature>
<feature type="transmembrane region" description="Helical" evidence="1">
    <location>
        <begin position="240"/>
        <end position="261"/>
    </location>
</feature>
<organism evidence="2 3">
    <name type="scientific">Nocardioides dubius</name>
    <dbReference type="NCBI Taxonomy" id="317019"/>
    <lineage>
        <taxon>Bacteria</taxon>
        <taxon>Bacillati</taxon>
        <taxon>Actinomycetota</taxon>
        <taxon>Actinomycetes</taxon>
        <taxon>Propionibacteriales</taxon>
        <taxon>Nocardioidaceae</taxon>
        <taxon>Nocardioides</taxon>
    </lineage>
</organism>
<feature type="transmembrane region" description="Helical" evidence="1">
    <location>
        <begin position="85"/>
        <end position="105"/>
    </location>
</feature>
<dbReference type="RefSeq" id="WP_343994102.1">
    <property type="nucleotide sequence ID" value="NZ_BAAALG010000008.1"/>
</dbReference>
<sequence>MSRLLGREVVGLRVLLPAFLRRDALMIGCWTAGISLLYVSQAIGVEGLYADQAEFDRAAEAMERNAALIAMAGPARALNTVGGQVTWQAAAFGAITAGLMSMFLIGRHTRAEEESGRDELLRSAVVGRHAPQTAALLVALIANLAVGLGVGLSLWAYGLPGMGSLASGLQAGLSGATFAGVALVAAQLTQSVRGMYGLTGVAIGLAYLLRAVGDVGTPWLSWLSPIGWGQAMWAFSGDRLWPALLFVAALICSVALAFAIFERRDVGSGVLAARPGPATAGRDLQGAFGLAWRLQRGSLYGWLVGLFVCGLAYGSIGNDAADMFGDSELSDAMLAAGLADPVDGFLASSAWMLALVAAGFSISSALRPRVEEEGGRVESLLATALPRGRWFAGHGVVTVVGTVLVGLAGALGLGLGFGLVTSQWDRWGDFLVNASTMSLASLVWVGVARLLYGLSARWAPWAWAGLALSVVVMLFGEVLSFPSLVMDLSPYRHPALVPVEAFAWTPVIALGGVVIVLWVAAQAAFARRDVH</sequence>
<feature type="transmembrane region" description="Helical" evidence="1">
    <location>
        <begin position="501"/>
        <end position="521"/>
    </location>
</feature>
<feature type="transmembrane region" description="Helical" evidence="1">
    <location>
        <begin position="134"/>
        <end position="157"/>
    </location>
</feature>
<name>A0ABP4EC11_9ACTN</name>